<gene>
    <name evidence="1" type="ORF">S06H3_15526</name>
</gene>
<proteinExistence type="predicted"/>
<comment type="caution">
    <text evidence="1">The sequence shown here is derived from an EMBL/GenBank/DDBJ whole genome shotgun (WGS) entry which is preliminary data.</text>
</comment>
<protein>
    <submittedName>
        <fullName evidence="1">Uncharacterized protein</fullName>
    </submittedName>
</protein>
<sequence>RPEFALGYISTAFACQNKKKGDILIWEAK</sequence>
<accession>X1LY70</accession>
<name>X1LY70_9ZZZZ</name>
<dbReference type="EMBL" id="BARV01007642">
    <property type="protein sequence ID" value="GAI10761.1"/>
    <property type="molecule type" value="Genomic_DNA"/>
</dbReference>
<reference evidence="1" key="1">
    <citation type="journal article" date="2014" name="Front. Microbiol.">
        <title>High frequency of phylogenetically diverse reductive dehalogenase-homologous genes in deep subseafloor sedimentary metagenomes.</title>
        <authorList>
            <person name="Kawai M."/>
            <person name="Futagami T."/>
            <person name="Toyoda A."/>
            <person name="Takaki Y."/>
            <person name="Nishi S."/>
            <person name="Hori S."/>
            <person name="Arai W."/>
            <person name="Tsubouchi T."/>
            <person name="Morono Y."/>
            <person name="Uchiyama I."/>
            <person name="Ito T."/>
            <person name="Fujiyama A."/>
            <person name="Inagaki F."/>
            <person name="Takami H."/>
        </authorList>
    </citation>
    <scope>NUCLEOTIDE SEQUENCE</scope>
    <source>
        <strain evidence="1">Expedition CK06-06</strain>
    </source>
</reference>
<evidence type="ECO:0000313" key="1">
    <source>
        <dbReference type="EMBL" id="GAI10761.1"/>
    </source>
</evidence>
<organism evidence="1">
    <name type="scientific">marine sediment metagenome</name>
    <dbReference type="NCBI Taxonomy" id="412755"/>
    <lineage>
        <taxon>unclassified sequences</taxon>
        <taxon>metagenomes</taxon>
        <taxon>ecological metagenomes</taxon>
    </lineage>
</organism>
<feature type="non-terminal residue" evidence="1">
    <location>
        <position position="1"/>
    </location>
</feature>
<dbReference type="AlphaFoldDB" id="X1LY70"/>